<protein>
    <submittedName>
        <fullName evidence="1">Diol dehydratase small subunit</fullName>
    </submittedName>
</protein>
<gene>
    <name evidence="1" type="ORF">KCX82_17025</name>
</gene>
<name>A0A8J8B4R0_9FIRM</name>
<dbReference type="InterPro" id="IPR003207">
    <property type="entry name" value="Ppandiol/glycerol_DeHydtase_su"/>
</dbReference>
<dbReference type="PIRSF" id="PIRSF018505">
    <property type="entry name" value="Prpndl_dhdrts_sm"/>
    <property type="match status" value="1"/>
</dbReference>
<dbReference type="Pfam" id="PF02287">
    <property type="entry name" value="Dehydratase_SU"/>
    <property type="match status" value="1"/>
</dbReference>
<dbReference type="InterPro" id="IPR036091">
    <property type="entry name" value="Prodiol/glycerol_DeHase__sf_su"/>
</dbReference>
<sequence>MDTLHSKKDYPLADKRPELILTPTGKKLDEITMEKVLEGKVKAEDCRISANTLEYQAQIAESAGNRQMASNLRRAAELTAFSDERVLKIYGTLRPFRSTKEELLAIAEELESKGAVLNAAFVRQAVQVYEKRKKFKGDK</sequence>
<reference evidence="1" key="1">
    <citation type="submission" date="2021-04" db="EMBL/GenBank/DDBJ databases">
        <title>Sinoanaerobacter chloroacetimidivorans sp. nov., an obligate anaerobic bacterium isolated from anaerobic sludge.</title>
        <authorList>
            <person name="Bao Y."/>
        </authorList>
    </citation>
    <scope>NUCLEOTIDE SEQUENCE</scope>
    <source>
        <strain evidence="1">BAD-6</strain>
    </source>
</reference>
<dbReference type="Gene3D" id="1.10.1510.20">
    <property type="entry name" value="Propanediol/glycerol dehydratase, small subunit"/>
    <property type="match status" value="1"/>
</dbReference>
<dbReference type="NCBIfam" id="NF011972">
    <property type="entry name" value="PRK15443.1-3"/>
    <property type="match status" value="1"/>
</dbReference>
<reference evidence="1" key="2">
    <citation type="submission" date="2021-04" db="EMBL/GenBank/DDBJ databases">
        <authorList>
            <person name="Liu J."/>
        </authorList>
    </citation>
    <scope>NUCLEOTIDE SEQUENCE</scope>
    <source>
        <strain evidence="1">BAD-6</strain>
    </source>
</reference>
<dbReference type="RefSeq" id="WP_227019724.1">
    <property type="nucleotide sequence ID" value="NZ_JAGSND010000014.1"/>
</dbReference>
<proteinExistence type="predicted"/>
<comment type="caution">
    <text evidence="1">The sequence shown here is derived from an EMBL/GenBank/DDBJ whole genome shotgun (WGS) entry which is preliminary data.</text>
</comment>
<accession>A0A8J8B4R0</accession>
<dbReference type="AlphaFoldDB" id="A0A8J8B4R0"/>
<evidence type="ECO:0000313" key="2">
    <source>
        <dbReference type="Proteomes" id="UP000675664"/>
    </source>
</evidence>
<dbReference type="Proteomes" id="UP000675664">
    <property type="component" value="Unassembled WGS sequence"/>
</dbReference>
<organism evidence="1 2">
    <name type="scientific">Sinanaerobacter chloroacetimidivorans</name>
    <dbReference type="NCBI Taxonomy" id="2818044"/>
    <lineage>
        <taxon>Bacteria</taxon>
        <taxon>Bacillati</taxon>
        <taxon>Bacillota</taxon>
        <taxon>Clostridia</taxon>
        <taxon>Peptostreptococcales</taxon>
        <taxon>Anaerovoracaceae</taxon>
        <taxon>Sinanaerobacter</taxon>
    </lineage>
</organism>
<keyword evidence="2" id="KW-1185">Reference proteome</keyword>
<dbReference type="EMBL" id="JAGSND010000014">
    <property type="protein sequence ID" value="MBR0599590.1"/>
    <property type="molecule type" value="Genomic_DNA"/>
</dbReference>
<evidence type="ECO:0000313" key="1">
    <source>
        <dbReference type="EMBL" id="MBR0599590.1"/>
    </source>
</evidence>
<dbReference type="SUPFAM" id="SSF47148">
    <property type="entry name" value="Diol dehydratase, gamma subunit"/>
    <property type="match status" value="1"/>
</dbReference>